<feature type="transmembrane region" description="Helical" evidence="1">
    <location>
        <begin position="148"/>
        <end position="175"/>
    </location>
</feature>
<dbReference type="AlphaFoldDB" id="A0A1F8DDV2"/>
<feature type="transmembrane region" description="Helical" evidence="1">
    <location>
        <begin position="103"/>
        <end position="120"/>
    </location>
</feature>
<protein>
    <recommendedName>
        <fullName evidence="2">Glycosyltransferase RgtA/B/C/D-like domain-containing protein</fullName>
    </recommendedName>
</protein>
<feature type="transmembrane region" description="Helical" evidence="1">
    <location>
        <begin position="12"/>
        <end position="29"/>
    </location>
</feature>
<feature type="transmembrane region" description="Helical" evidence="1">
    <location>
        <begin position="187"/>
        <end position="215"/>
    </location>
</feature>
<proteinExistence type="predicted"/>
<keyword evidence="1" id="KW-1133">Transmembrane helix</keyword>
<dbReference type="InterPro" id="IPR038731">
    <property type="entry name" value="RgtA/B/C-like"/>
</dbReference>
<feature type="transmembrane region" description="Helical" evidence="1">
    <location>
        <begin position="310"/>
        <end position="327"/>
    </location>
</feature>
<dbReference type="Pfam" id="PF13231">
    <property type="entry name" value="PMT_2"/>
    <property type="match status" value="1"/>
</dbReference>
<gene>
    <name evidence="3" type="ORF">A2435_00660</name>
</gene>
<evidence type="ECO:0000313" key="4">
    <source>
        <dbReference type="Proteomes" id="UP000177400"/>
    </source>
</evidence>
<feature type="transmembrane region" description="Helical" evidence="1">
    <location>
        <begin position="260"/>
        <end position="279"/>
    </location>
</feature>
<dbReference type="Proteomes" id="UP000177400">
    <property type="component" value="Unassembled WGS sequence"/>
</dbReference>
<sequence length="447" mass="51204">MLRTLFRFGKPAFFLILILHLVLLFNLKFTPWPEMLLWPYLILKGWLPYQDIAIAHTPVLLADLAIFGKIFGVGLAQLKVYTWILILATDAIVYFVAKKLWNVKTALLALAFYIPLQIFYDGNGLWFDLALAPLALLIYYCLKKENYLWAGIWWGIAFFTKQTAFWFLFPIFVLLIKGNLFTGLKTFIKGIFFVLVPGFVIFYALGFLPEFLFWAVRFGIGKLPVSLGQIHLPTVRQFFTAAFPLALIILAKVRLGKPSLTLIFWSVFGALGVFPRWDLFHFQPALPFVAVALATAAVGFSRFKVSEKAIFLLGLGLFSIVIARQLIRDWRAEDRFFEKDTLAVSAYAKNHTGENEEIFVLNAWDNIYALSETIPATRPWVPHLPWYLELPGVQEGMVADLSETSPNLIVMREYESGVYRPLLINEFISKNYEAEGQIGRYRVLKKK</sequence>
<organism evidence="3 4">
    <name type="scientific">Candidatus Woesebacteria bacterium RIFOXYC1_FULL_46_16</name>
    <dbReference type="NCBI Taxonomy" id="1802546"/>
    <lineage>
        <taxon>Bacteria</taxon>
        <taxon>Candidatus Woeseibacteriota</taxon>
    </lineage>
</organism>
<evidence type="ECO:0000259" key="2">
    <source>
        <dbReference type="Pfam" id="PF13231"/>
    </source>
</evidence>
<keyword evidence="1" id="KW-0812">Transmembrane</keyword>
<comment type="caution">
    <text evidence="3">The sequence shown here is derived from an EMBL/GenBank/DDBJ whole genome shotgun (WGS) entry which is preliminary data.</text>
</comment>
<reference evidence="3 4" key="1">
    <citation type="journal article" date="2016" name="Nat. Commun.">
        <title>Thousands of microbial genomes shed light on interconnected biogeochemical processes in an aquifer system.</title>
        <authorList>
            <person name="Anantharaman K."/>
            <person name="Brown C.T."/>
            <person name="Hug L.A."/>
            <person name="Sharon I."/>
            <person name="Castelle C.J."/>
            <person name="Probst A.J."/>
            <person name="Thomas B.C."/>
            <person name="Singh A."/>
            <person name="Wilkins M.J."/>
            <person name="Karaoz U."/>
            <person name="Brodie E.L."/>
            <person name="Williams K.H."/>
            <person name="Hubbard S.S."/>
            <person name="Banfield J.F."/>
        </authorList>
    </citation>
    <scope>NUCLEOTIDE SEQUENCE [LARGE SCALE GENOMIC DNA]</scope>
</reference>
<name>A0A1F8DDV2_9BACT</name>
<feature type="transmembrane region" description="Helical" evidence="1">
    <location>
        <begin position="285"/>
        <end position="303"/>
    </location>
</feature>
<evidence type="ECO:0000313" key="3">
    <source>
        <dbReference type="EMBL" id="OGM86566.1"/>
    </source>
</evidence>
<feature type="domain" description="Glycosyltransferase RgtA/B/C/D-like" evidence="2">
    <location>
        <begin position="56"/>
        <end position="195"/>
    </location>
</feature>
<evidence type="ECO:0000256" key="1">
    <source>
        <dbReference type="SAM" id="Phobius"/>
    </source>
</evidence>
<dbReference type="EMBL" id="MGIG01000006">
    <property type="protein sequence ID" value="OGM86566.1"/>
    <property type="molecule type" value="Genomic_DNA"/>
</dbReference>
<keyword evidence="1" id="KW-0472">Membrane</keyword>
<accession>A0A1F8DDV2</accession>
<feature type="transmembrane region" description="Helical" evidence="1">
    <location>
        <begin position="125"/>
        <end position="142"/>
    </location>
</feature>